<dbReference type="GO" id="GO:0010150">
    <property type="term" value="P:leaf senescence"/>
    <property type="evidence" value="ECO:0007669"/>
    <property type="project" value="InterPro"/>
</dbReference>
<dbReference type="GO" id="GO:0006952">
    <property type="term" value="P:defense response"/>
    <property type="evidence" value="ECO:0007669"/>
    <property type="project" value="InterPro"/>
</dbReference>
<dbReference type="OrthoDB" id="1081654at2759"/>
<dbReference type="InterPro" id="IPR044708">
    <property type="entry name" value="CPR5"/>
</dbReference>
<accession>A0A565BXC1</accession>
<protein>
    <submittedName>
        <fullName evidence="1">Uncharacterized protein</fullName>
    </submittedName>
</protein>
<proteinExistence type="predicted"/>
<gene>
    <name evidence="1" type="ORF">ANE_LOCUS16482</name>
</gene>
<comment type="caution">
    <text evidence="1">The sequence shown here is derived from an EMBL/GenBank/DDBJ whole genome shotgun (WGS) entry which is preliminary data.</text>
</comment>
<dbReference type="PANTHER" id="PTHR35322:SF2">
    <property type="entry name" value="PROTEIN CPR-5"/>
    <property type="match status" value="1"/>
</dbReference>
<dbReference type="Proteomes" id="UP000489600">
    <property type="component" value="Unassembled WGS sequence"/>
</dbReference>
<evidence type="ECO:0000313" key="1">
    <source>
        <dbReference type="EMBL" id="VVB06038.1"/>
    </source>
</evidence>
<dbReference type="EMBL" id="CABITT030000005">
    <property type="protein sequence ID" value="VVB06038.1"/>
    <property type="molecule type" value="Genomic_DNA"/>
</dbReference>
<evidence type="ECO:0000313" key="2">
    <source>
        <dbReference type="Proteomes" id="UP000489600"/>
    </source>
</evidence>
<keyword evidence="2" id="KW-1185">Reference proteome</keyword>
<reference evidence="1" key="1">
    <citation type="submission" date="2019-07" db="EMBL/GenBank/DDBJ databases">
        <authorList>
            <person name="Dittberner H."/>
        </authorList>
    </citation>
    <scope>NUCLEOTIDE SEQUENCE [LARGE SCALE GENOMIC DNA]</scope>
</reference>
<organism evidence="1 2">
    <name type="scientific">Arabis nemorensis</name>
    <dbReference type="NCBI Taxonomy" id="586526"/>
    <lineage>
        <taxon>Eukaryota</taxon>
        <taxon>Viridiplantae</taxon>
        <taxon>Streptophyta</taxon>
        <taxon>Embryophyta</taxon>
        <taxon>Tracheophyta</taxon>
        <taxon>Spermatophyta</taxon>
        <taxon>Magnoliopsida</taxon>
        <taxon>eudicotyledons</taxon>
        <taxon>Gunneridae</taxon>
        <taxon>Pentapetalae</taxon>
        <taxon>rosids</taxon>
        <taxon>malvids</taxon>
        <taxon>Brassicales</taxon>
        <taxon>Brassicaceae</taxon>
        <taxon>Arabideae</taxon>
        <taxon>Arabis</taxon>
    </lineage>
</organism>
<sequence length="182" mass="21005">MARRRLEEELRLLQRVLERKSASGQNVDVNDLALIYAYAVKESLANVYGHKLGSFATSFERSFNTTLRTLVEINDSACPDNLSKSEDVSKGDEELKTDLEDITKACMFTLIKDLFTAGVFNVLAWTWYGALRLLRKENHGRFWWLDDHPRHVPDMPTFIAYKEENAVTFYGSLPRYCLRFIG</sequence>
<name>A0A565BXC1_9BRAS</name>
<dbReference type="GO" id="GO:0010090">
    <property type="term" value="P:trichome morphogenesis"/>
    <property type="evidence" value="ECO:0007669"/>
    <property type="project" value="InterPro"/>
</dbReference>
<dbReference type="AlphaFoldDB" id="A0A565BXC1"/>
<dbReference type="PANTHER" id="PTHR35322">
    <property type="entry name" value="PROTEIN CPR-5"/>
    <property type="match status" value="1"/>
</dbReference>